<dbReference type="AlphaFoldDB" id="A0A2T5UCZ3"/>
<reference evidence="2 3" key="1">
    <citation type="submission" date="2018-04" db="EMBL/GenBank/DDBJ databases">
        <title>Genomic Encyclopedia of Type Strains, Phase III (KMG-III): the genomes of soil and plant-associated and newly described type strains.</title>
        <authorList>
            <person name="Whitman W."/>
        </authorList>
    </citation>
    <scope>NUCLEOTIDE SEQUENCE [LARGE SCALE GENOMIC DNA]</scope>
    <source>
        <strain evidence="2 3">MA-olki</strain>
    </source>
</reference>
<dbReference type="RefSeq" id="WP_107952336.1">
    <property type="nucleotide sequence ID" value="NZ_QAYE01000001.1"/>
</dbReference>
<evidence type="ECO:0000313" key="2">
    <source>
        <dbReference type="EMBL" id="PTW49363.1"/>
    </source>
</evidence>
<dbReference type="OrthoDB" id="8477313at2"/>
<evidence type="ECO:0000313" key="3">
    <source>
        <dbReference type="Proteomes" id="UP000244013"/>
    </source>
</evidence>
<comment type="caution">
    <text evidence="2">The sequence shown here is derived from an EMBL/GenBank/DDBJ whole genome shotgun (WGS) entry which is preliminary data.</text>
</comment>
<organism evidence="2 3">
    <name type="scientific">Sphingomonas faeni</name>
    <dbReference type="NCBI Taxonomy" id="185950"/>
    <lineage>
        <taxon>Bacteria</taxon>
        <taxon>Pseudomonadati</taxon>
        <taxon>Pseudomonadota</taxon>
        <taxon>Alphaproteobacteria</taxon>
        <taxon>Sphingomonadales</taxon>
        <taxon>Sphingomonadaceae</taxon>
        <taxon>Sphingomonas</taxon>
    </lineage>
</organism>
<evidence type="ECO:0008006" key="4">
    <source>
        <dbReference type="Google" id="ProtNLM"/>
    </source>
</evidence>
<evidence type="ECO:0000256" key="1">
    <source>
        <dbReference type="SAM" id="MobiDB-lite"/>
    </source>
</evidence>
<sequence>MANLGSLFVNLALESAQFIAGMRNAAAQSNATGKAIAGAMNIAKGAIGGLVGVLSVDFLASQTMAAFDYADAIVDISTATGATTRTIQEFRYAAQLSGSSVENADAAIGKFSKNLGAAQSGNKAMAASFKALGVDIAQGVDPALRQFMDGVAKLPTVSMRVAAATGMMGKSAADLTPLLGQGSKGFDTLAAAAQAYGIVIEDSVLQNAGVVNDKLDTMKMILDAQMANAIVQNADALMTLANSFMSAAAAAANFFSQMDVNKLMSVANGVNINSDIPTVISAKLRGQDSDGLAKEAREQLNKTHAGRQARHDYLTKKYNENIGKGRNKNDMDMQAIAMERQDIARAERRSKLAYKIPPAEHVNLPGTGGGTKPKPAHAAKAASSPHLRSAEEIDLVWRREFLGLENELRDAQADLTNTPTAQADAKVERLQNDWSYRASEIDHDTGTDQEIAEGKKRYTALQAQELHAKEQEIFNAKYDLAMRDRDSEIARDRLAVTQAGLQNEQDDLAGQAALARSTSERRKIALKLVDLQYQQEQIALDAIIASKDASQAEKDIAAARKAILPKLRQQAVDGANKQTQGPLAAYMDSLPGTVGEISDQMESIQVEGLEKVQEGILGIIDGTKSMGDMFGDVTKSVLSGLARIAIQQAIIKPLGNLLFGGGDGGGGGILGSVFGGIMKGISGKRANGGMTQAGDYLVGERGPEVVRIGASANVMSNTALRGVAGANDNNRGPSISIGSITSNDPVAVRRMVIEGIAQAIPTISEQATNRTMKKLGRRTM</sequence>
<accession>A0A2T5UCZ3</accession>
<name>A0A2T5UCZ3_9SPHN</name>
<dbReference type="EMBL" id="QAYE01000001">
    <property type="protein sequence ID" value="PTW49363.1"/>
    <property type="molecule type" value="Genomic_DNA"/>
</dbReference>
<dbReference type="Proteomes" id="UP000244013">
    <property type="component" value="Unassembled WGS sequence"/>
</dbReference>
<proteinExistence type="predicted"/>
<gene>
    <name evidence="2" type="ORF">C8J25_101871</name>
</gene>
<protein>
    <recommendedName>
        <fullName evidence="4">Tail length tape measure protein</fullName>
    </recommendedName>
</protein>
<dbReference type="GeneID" id="91004931"/>
<feature type="compositionally biased region" description="Low complexity" evidence="1">
    <location>
        <begin position="372"/>
        <end position="385"/>
    </location>
</feature>
<feature type="region of interest" description="Disordered" evidence="1">
    <location>
        <begin position="359"/>
        <end position="385"/>
    </location>
</feature>